<dbReference type="AlphaFoldDB" id="A0A395M720"/>
<protein>
    <recommendedName>
        <fullName evidence="4">F-box domain-containing protein</fullName>
    </recommendedName>
</protein>
<comment type="caution">
    <text evidence="2">The sequence shown here is derived from an EMBL/GenBank/DDBJ whole genome shotgun (WGS) entry which is preliminary data.</text>
</comment>
<dbReference type="Proteomes" id="UP000265631">
    <property type="component" value="Unassembled WGS sequence"/>
</dbReference>
<organism evidence="2 3">
    <name type="scientific">Fusarium flagelliforme</name>
    <dbReference type="NCBI Taxonomy" id="2675880"/>
    <lineage>
        <taxon>Eukaryota</taxon>
        <taxon>Fungi</taxon>
        <taxon>Dikarya</taxon>
        <taxon>Ascomycota</taxon>
        <taxon>Pezizomycotina</taxon>
        <taxon>Sordariomycetes</taxon>
        <taxon>Hypocreomycetidae</taxon>
        <taxon>Hypocreales</taxon>
        <taxon>Nectriaceae</taxon>
        <taxon>Fusarium</taxon>
        <taxon>Fusarium incarnatum-equiseti species complex</taxon>
    </lineage>
</organism>
<gene>
    <name evidence="2" type="ORF">FIE12Z_12905</name>
</gene>
<keyword evidence="3" id="KW-1185">Reference proteome</keyword>
<reference evidence="2 3" key="1">
    <citation type="journal article" date="2018" name="PLoS Pathog.">
        <title>Evolution of structural diversity of trichothecenes, a family of toxins produced by plant pathogenic and entomopathogenic fungi.</title>
        <authorList>
            <person name="Proctor R.H."/>
            <person name="McCormick S.P."/>
            <person name="Kim H.S."/>
            <person name="Cardoza R.E."/>
            <person name="Stanley A.M."/>
            <person name="Lindo L."/>
            <person name="Kelly A."/>
            <person name="Brown D.W."/>
            <person name="Lee T."/>
            <person name="Vaughan M.M."/>
            <person name="Alexander N.J."/>
            <person name="Busman M."/>
            <person name="Gutierrez S."/>
        </authorList>
    </citation>
    <scope>NUCLEOTIDE SEQUENCE [LARGE SCALE GENOMIC DNA]</scope>
    <source>
        <strain evidence="2 3">NRRL 13405</strain>
    </source>
</reference>
<sequence>MNTPTPTGAIVWMYANFNGTAAARSTGDNLSTLELVRPSRQNREIYIGRSVEKPLVHKDHRQDLAAINTEDKRASILHNNCYGKGLYMSDIGYIDAFCDLDTHSKVRRKGPHPATPGGLTLSQDQALNVPGTAVEILPGLKSANPAPQSQVTSPVAPQSDREGRNAWKEETMLVVVPRKDPAEDIYSPLAARARERKTVLGDHHQSWIPSRIPDGTSFLLKLPGELITEIFKLCHISDHFNPALTHRRLAKGRESTLARHMAAYRDYGVVMDWHHLTI</sequence>
<evidence type="ECO:0000256" key="1">
    <source>
        <dbReference type="SAM" id="MobiDB-lite"/>
    </source>
</evidence>
<accession>A0A395M720</accession>
<evidence type="ECO:0000313" key="3">
    <source>
        <dbReference type="Proteomes" id="UP000265631"/>
    </source>
</evidence>
<evidence type="ECO:0008006" key="4">
    <source>
        <dbReference type="Google" id="ProtNLM"/>
    </source>
</evidence>
<name>A0A395M720_9HYPO</name>
<feature type="region of interest" description="Disordered" evidence="1">
    <location>
        <begin position="139"/>
        <end position="166"/>
    </location>
</feature>
<feature type="non-terminal residue" evidence="2">
    <location>
        <position position="278"/>
    </location>
</feature>
<dbReference type="EMBL" id="PXXK01000789">
    <property type="protein sequence ID" value="RFN41886.1"/>
    <property type="molecule type" value="Genomic_DNA"/>
</dbReference>
<proteinExistence type="predicted"/>
<evidence type="ECO:0000313" key="2">
    <source>
        <dbReference type="EMBL" id="RFN41886.1"/>
    </source>
</evidence>
<feature type="compositionally biased region" description="Polar residues" evidence="1">
    <location>
        <begin position="145"/>
        <end position="156"/>
    </location>
</feature>